<sequence>MAASCLIRGWRGLEGSHVMTREDGWVGSIYGRLGMRATSSLTAKLWAIHVGLILAKKYDLKKVIIKTDSSKPLKWLCLTSSILESHPDRVVIEECKSLISELRIVLIHNLRQENNCADYLATLGRIQQEDMVIIDRPPHSV</sequence>
<reference evidence="2 3" key="1">
    <citation type="journal article" date="2021" name="bioRxiv">
        <title>Chromosome-scale and haplotype-resolved genome assembly of a tetraploid potato cultivar.</title>
        <authorList>
            <person name="Sun H."/>
            <person name="Jiao W.-B."/>
            <person name="Krause K."/>
            <person name="Campoy J.A."/>
            <person name="Goel M."/>
            <person name="Folz-Donahue K."/>
            <person name="Kukat C."/>
            <person name="Huettel B."/>
            <person name="Schneeberger K."/>
        </authorList>
    </citation>
    <scope>NUCLEOTIDE SEQUENCE [LARGE SCALE GENOMIC DNA]</scope>
    <source>
        <strain evidence="2">SolTubOtavaFocal</strain>
        <tissue evidence="2">Leaves</tissue>
    </source>
</reference>
<organism evidence="2 3">
    <name type="scientific">Solanum tuberosum</name>
    <name type="common">Potato</name>
    <dbReference type="NCBI Taxonomy" id="4113"/>
    <lineage>
        <taxon>Eukaryota</taxon>
        <taxon>Viridiplantae</taxon>
        <taxon>Streptophyta</taxon>
        <taxon>Embryophyta</taxon>
        <taxon>Tracheophyta</taxon>
        <taxon>Spermatophyta</taxon>
        <taxon>Magnoliopsida</taxon>
        <taxon>eudicotyledons</taxon>
        <taxon>Gunneridae</taxon>
        <taxon>Pentapetalae</taxon>
        <taxon>asterids</taxon>
        <taxon>lamiids</taxon>
        <taxon>Solanales</taxon>
        <taxon>Solanaceae</taxon>
        <taxon>Solanoideae</taxon>
        <taxon>Solaneae</taxon>
        <taxon>Solanum</taxon>
    </lineage>
</organism>
<dbReference type="InterPro" id="IPR002156">
    <property type="entry name" value="RNaseH_domain"/>
</dbReference>
<dbReference type="Gene3D" id="3.30.420.10">
    <property type="entry name" value="Ribonuclease H-like superfamily/Ribonuclease H"/>
    <property type="match status" value="1"/>
</dbReference>
<accession>A0ABQ7UKK7</accession>
<evidence type="ECO:0000313" key="2">
    <source>
        <dbReference type="EMBL" id="KAH0750151.1"/>
    </source>
</evidence>
<evidence type="ECO:0000313" key="3">
    <source>
        <dbReference type="Proteomes" id="UP000826656"/>
    </source>
</evidence>
<dbReference type="CDD" id="cd06222">
    <property type="entry name" value="RNase_H_like"/>
    <property type="match status" value="1"/>
</dbReference>
<protein>
    <recommendedName>
        <fullName evidence="1">RNase H type-1 domain-containing protein</fullName>
    </recommendedName>
</protein>
<dbReference type="InterPro" id="IPR012337">
    <property type="entry name" value="RNaseH-like_sf"/>
</dbReference>
<dbReference type="PANTHER" id="PTHR47723">
    <property type="entry name" value="OS05G0353850 PROTEIN"/>
    <property type="match status" value="1"/>
</dbReference>
<evidence type="ECO:0000259" key="1">
    <source>
        <dbReference type="Pfam" id="PF13456"/>
    </source>
</evidence>
<dbReference type="SUPFAM" id="SSF53098">
    <property type="entry name" value="Ribonuclease H-like"/>
    <property type="match status" value="1"/>
</dbReference>
<dbReference type="Proteomes" id="UP000826656">
    <property type="component" value="Unassembled WGS sequence"/>
</dbReference>
<keyword evidence="3" id="KW-1185">Reference proteome</keyword>
<dbReference type="PANTHER" id="PTHR47723:SF19">
    <property type="entry name" value="POLYNUCLEOTIDYL TRANSFERASE, RIBONUCLEASE H-LIKE SUPERFAMILY PROTEIN"/>
    <property type="match status" value="1"/>
</dbReference>
<feature type="domain" description="RNase H type-1" evidence="1">
    <location>
        <begin position="26"/>
        <end position="122"/>
    </location>
</feature>
<proteinExistence type="predicted"/>
<gene>
    <name evidence="2" type="ORF">KY290_029383</name>
</gene>
<dbReference type="InterPro" id="IPR053151">
    <property type="entry name" value="RNase_H-like"/>
</dbReference>
<dbReference type="EMBL" id="JAIVGD010000019">
    <property type="protein sequence ID" value="KAH0750151.1"/>
    <property type="molecule type" value="Genomic_DNA"/>
</dbReference>
<comment type="caution">
    <text evidence="2">The sequence shown here is derived from an EMBL/GenBank/DDBJ whole genome shotgun (WGS) entry which is preliminary data.</text>
</comment>
<dbReference type="InterPro" id="IPR036397">
    <property type="entry name" value="RNaseH_sf"/>
</dbReference>
<dbReference type="InterPro" id="IPR044730">
    <property type="entry name" value="RNase_H-like_dom_plant"/>
</dbReference>
<dbReference type="Pfam" id="PF13456">
    <property type="entry name" value="RVT_3"/>
    <property type="match status" value="1"/>
</dbReference>
<name>A0ABQ7UKK7_SOLTU</name>